<evidence type="ECO:0000256" key="1">
    <source>
        <dbReference type="SAM" id="SignalP"/>
    </source>
</evidence>
<name>A0A940ICQ4_9FIRM</name>
<evidence type="ECO:0008006" key="4">
    <source>
        <dbReference type="Google" id="ProtNLM"/>
    </source>
</evidence>
<keyword evidence="1" id="KW-0732">Signal</keyword>
<proteinExistence type="predicted"/>
<reference evidence="2" key="1">
    <citation type="submission" date="2020-10" db="EMBL/GenBank/DDBJ databases">
        <authorList>
            <person name="Gilroy R."/>
        </authorList>
    </citation>
    <scope>NUCLEOTIDE SEQUENCE</scope>
    <source>
        <strain evidence="2">517</strain>
    </source>
</reference>
<dbReference type="AlphaFoldDB" id="A0A940ICQ4"/>
<accession>A0A940ICQ4</accession>
<organism evidence="2 3">
    <name type="scientific">Candidatus Stercoripulliclostridium pullicola</name>
    <dbReference type="NCBI Taxonomy" id="2840953"/>
    <lineage>
        <taxon>Bacteria</taxon>
        <taxon>Bacillati</taxon>
        <taxon>Bacillota</taxon>
        <taxon>Clostridia</taxon>
        <taxon>Eubacteriales</taxon>
        <taxon>Candidatus Stercoripulliclostridium</taxon>
    </lineage>
</organism>
<gene>
    <name evidence="2" type="ORF">IAB16_01725</name>
</gene>
<comment type="caution">
    <text evidence="2">The sequence shown here is derived from an EMBL/GenBank/DDBJ whole genome shotgun (WGS) entry which is preliminary data.</text>
</comment>
<dbReference type="Proteomes" id="UP000727857">
    <property type="component" value="Unassembled WGS sequence"/>
</dbReference>
<feature type="signal peptide" evidence="1">
    <location>
        <begin position="1"/>
        <end position="20"/>
    </location>
</feature>
<dbReference type="EMBL" id="JADINF010000043">
    <property type="protein sequence ID" value="MBO8423731.1"/>
    <property type="molecule type" value="Genomic_DNA"/>
</dbReference>
<dbReference type="PROSITE" id="PS51257">
    <property type="entry name" value="PROKAR_LIPOPROTEIN"/>
    <property type="match status" value="1"/>
</dbReference>
<feature type="chain" id="PRO_5038755096" description="Lipoprotein" evidence="1">
    <location>
        <begin position="21"/>
        <end position="157"/>
    </location>
</feature>
<sequence>MKKTVTVICLILTLVVGAVALSACDKEEYNVRIEGHEWVFDNVLENVGGEAAITECSESNAEIYPEAKVVEIKVSVKSGTLTVEHVTAGTTSVYVLAEEEYIEGKSSIYILEDEEGNEAGYATIGVTSYHDGSEEYTLIIRTGDRYEYFSEEITDKE</sequence>
<evidence type="ECO:0000313" key="3">
    <source>
        <dbReference type="Proteomes" id="UP000727857"/>
    </source>
</evidence>
<reference evidence="2" key="2">
    <citation type="journal article" date="2021" name="PeerJ">
        <title>Extensive microbial diversity within the chicken gut microbiome revealed by metagenomics and culture.</title>
        <authorList>
            <person name="Gilroy R."/>
            <person name="Ravi A."/>
            <person name="Getino M."/>
            <person name="Pursley I."/>
            <person name="Horton D.L."/>
            <person name="Alikhan N.F."/>
            <person name="Baker D."/>
            <person name="Gharbi K."/>
            <person name="Hall N."/>
            <person name="Watson M."/>
            <person name="Adriaenssens E.M."/>
            <person name="Foster-Nyarko E."/>
            <person name="Jarju S."/>
            <person name="Secka A."/>
            <person name="Antonio M."/>
            <person name="Oren A."/>
            <person name="Chaudhuri R.R."/>
            <person name="La Ragione R."/>
            <person name="Hildebrand F."/>
            <person name="Pallen M.J."/>
        </authorList>
    </citation>
    <scope>NUCLEOTIDE SEQUENCE</scope>
    <source>
        <strain evidence="2">517</strain>
    </source>
</reference>
<protein>
    <recommendedName>
        <fullName evidence="4">Lipoprotein</fullName>
    </recommendedName>
</protein>
<evidence type="ECO:0000313" key="2">
    <source>
        <dbReference type="EMBL" id="MBO8423731.1"/>
    </source>
</evidence>